<organism evidence="4 5">
    <name type="scientific">Pseudonocardia parietis</name>
    <dbReference type="NCBI Taxonomy" id="570936"/>
    <lineage>
        <taxon>Bacteria</taxon>
        <taxon>Bacillati</taxon>
        <taxon>Actinomycetota</taxon>
        <taxon>Actinomycetes</taxon>
        <taxon>Pseudonocardiales</taxon>
        <taxon>Pseudonocardiaceae</taxon>
        <taxon>Pseudonocardia</taxon>
    </lineage>
</organism>
<dbReference type="InterPro" id="IPR052336">
    <property type="entry name" value="MlaD_Phospholipid_Transporter"/>
</dbReference>
<comment type="caution">
    <text evidence="4">The sequence shown here is derived from an EMBL/GenBank/DDBJ whole genome shotgun (WGS) entry which is preliminary data.</text>
</comment>
<name>A0ABS4VPB7_9PSEU</name>
<feature type="region of interest" description="Disordered" evidence="1">
    <location>
        <begin position="346"/>
        <end position="375"/>
    </location>
</feature>
<proteinExistence type="predicted"/>
<dbReference type="Pfam" id="PF02470">
    <property type="entry name" value="MlaD"/>
    <property type="match status" value="1"/>
</dbReference>
<accession>A0ABS4VPB7</accession>
<dbReference type="InterPro" id="IPR005693">
    <property type="entry name" value="Mce"/>
</dbReference>
<feature type="domain" description="Mce/MlaD" evidence="2">
    <location>
        <begin position="35"/>
        <end position="113"/>
    </location>
</feature>
<gene>
    <name evidence="4" type="ORF">JOF36_001461</name>
</gene>
<evidence type="ECO:0000256" key="1">
    <source>
        <dbReference type="SAM" id="MobiDB-lite"/>
    </source>
</evidence>
<dbReference type="InterPro" id="IPR003399">
    <property type="entry name" value="Mce/MlaD"/>
</dbReference>
<feature type="domain" description="Mammalian cell entry C-terminal" evidence="3">
    <location>
        <begin position="119"/>
        <end position="339"/>
    </location>
</feature>
<dbReference type="Pfam" id="PF11887">
    <property type="entry name" value="Mce4_CUP1"/>
    <property type="match status" value="1"/>
</dbReference>
<protein>
    <submittedName>
        <fullName evidence="4">Virulence factor Mce-like protein</fullName>
    </submittedName>
</protein>
<keyword evidence="5" id="KW-1185">Reference proteome</keyword>
<dbReference type="EMBL" id="JAGINU010000001">
    <property type="protein sequence ID" value="MBP2365765.1"/>
    <property type="molecule type" value="Genomic_DNA"/>
</dbReference>
<evidence type="ECO:0000313" key="4">
    <source>
        <dbReference type="EMBL" id="MBP2365765.1"/>
    </source>
</evidence>
<dbReference type="PANTHER" id="PTHR33371:SF19">
    <property type="entry name" value="MCE-FAMILY PROTEIN MCE4A"/>
    <property type="match status" value="1"/>
</dbReference>
<evidence type="ECO:0000313" key="5">
    <source>
        <dbReference type="Proteomes" id="UP001519295"/>
    </source>
</evidence>
<dbReference type="InterPro" id="IPR024516">
    <property type="entry name" value="Mce_C"/>
</dbReference>
<reference evidence="4 5" key="1">
    <citation type="submission" date="2021-03" db="EMBL/GenBank/DDBJ databases">
        <title>Sequencing the genomes of 1000 actinobacteria strains.</title>
        <authorList>
            <person name="Klenk H.-P."/>
        </authorList>
    </citation>
    <scope>NUCLEOTIDE SEQUENCE [LARGE SCALE GENOMIC DNA]</scope>
    <source>
        <strain evidence="4 5">DSM 45256</strain>
    </source>
</reference>
<dbReference type="Proteomes" id="UP001519295">
    <property type="component" value="Unassembled WGS sequence"/>
</dbReference>
<sequence>MRSTKRVLQGLAFVTVIALLIGLAVGQYAGLFSSGVPVTVNVARVGTQMQERADVKVRGLIVGEVDEVTTDGETTSIRMSMDPELIDQIPENVAAQLLPKTLFGEKFVSLVPPQAPATARLAAGTVIPEDRSRAAMEVERVLDQLLPLLQAVRPQDLATTLGALSSALQGRGDQLGQTLEQLNELTRGLNPVVPDLQEDIRQLATFSDNLNVAAPDLLDAVDDLAVTSRTIVEKREGLRNLYRSITGASDDLGAFLDANGDNIIGLSAASRPTLESLARYSPQFPCFFGQLNDLIPKINNAIRPGTDRVGVNITLEIVASKGKYLPNQDEPELTDDRGPRCYPIPVPDGTQYAPDGPFRDGSVPGPAPKGQPMGDPEDFGVETYGTYDGTNSFGLIEEPDGRNGAGVLPPLTGALGQLGIEPSSHEAGSPEARSPENAVHQAGSVDMGVANSPGERQVVSELLAVQHGTSPQAVPAWGSTMVGPLLRGAEVTLT</sequence>
<dbReference type="NCBIfam" id="TIGR00996">
    <property type="entry name" value="Mtu_fam_mce"/>
    <property type="match status" value="1"/>
</dbReference>
<evidence type="ECO:0000259" key="2">
    <source>
        <dbReference type="Pfam" id="PF02470"/>
    </source>
</evidence>
<dbReference type="PANTHER" id="PTHR33371">
    <property type="entry name" value="INTERMEMBRANE PHOSPHOLIPID TRANSPORT SYSTEM BINDING PROTEIN MLAD-RELATED"/>
    <property type="match status" value="1"/>
</dbReference>
<dbReference type="RefSeq" id="WP_210025627.1">
    <property type="nucleotide sequence ID" value="NZ_JAGINU010000001.1"/>
</dbReference>
<evidence type="ECO:0000259" key="3">
    <source>
        <dbReference type="Pfam" id="PF11887"/>
    </source>
</evidence>